<evidence type="ECO:0000313" key="8">
    <source>
        <dbReference type="EMBL" id="PAT06290.1"/>
    </source>
</evidence>
<sequence>MIGFGDLAVIVGLNLLGAASPGPDIILVTRTGTRSRTHAWATTLGTQTGVLLWCTLTVIGATALLNAFPWALEAVQVLGGAFLAWMGIGNVRSGWAERRKPPPNTVEAARRLGTPRASYIRGLTTNLANPKIVLGLSAMIAPLLPAHPSALTAVVVILALWLSSFALFAAYTQVISTDRVRRRMLGAGPFIDIGAGCFFFVVGVVLFLRGALALGQ</sequence>
<dbReference type="EMBL" id="NSGO01000004">
    <property type="protein sequence ID" value="PAT06290.1"/>
    <property type="molecule type" value="Genomic_DNA"/>
</dbReference>
<keyword evidence="5 6" id="KW-0472">Membrane</keyword>
<evidence type="ECO:0000256" key="1">
    <source>
        <dbReference type="ARBA" id="ARBA00004651"/>
    </source>
</evidence>
<evidence type="ECO:0000313" key="11">
    <source>
        <dbReference type="Proteomes" id="UP000218041"/>
    </source>
</evidence>
<dbReference type="EMBL" id="NSGP01000006">
    <property type="protein sequence ID" value="PAT10550.1"/>
    <property type="molecule type" value="Genomic_DNA"/>
</dbReference>
<evidence type="ECO:0000256" key="5">
    <source>
        <dbReference type="ARBA" id="ARBA00023136"/>
    </source>
</evidence>
<accession>A0A269PFV4</accession>
<keyword evidence="2" id="KW-1003">Cell membrane</keyword>
<dbReference type="AlphaFoldDB" id="A0A269PFV4"/>
<protein>
    <submittedName>
        <fullName evidence="7">Lysine transporter LysE</fullName>
    </submittedName>
</protein>
<comment type="caution">
    <text evidence="7">The sequence shown here is derived from an EMBL/GenBank/DDBJ whole genome shotgun (WGS) entry which is preliminary data.</text>
</comment>
<evidence type="ECO:0000256" key="3">
    <source>
        <dbReference type="ARBA" id="ARBA00022692"/>
    </source>
</evidence>
<dbReference type="PANTHER" id="PTHR30086">
    <property type="entry name" value="ARGININE EXPORTER PROTEIN ARGO"/>
    <property type="match status" value="1"/>
</dbReference>
<reference evidence="7 10" key="2">
    <citation type="submission" date="2017-08" db="EMBL/GenBank/DDBJ databases">
        <authorList>
            <person name="de Groot N.N."/>
        </authorList>
    </citation>
    <scope>NUCLEOTIDE SEQUENCE [LARGE SCALE GENOMIC DNA]</scope>
    <source>
        <strain evidence="7 10">NBT06-6</strain>
    </source>
</reference>
<proteinExistence type="predicted"/>
<dbReference type="Proteomes" id="UP000215771">
    <property type="component" value="Unassembled WGS sequence"/>
</dbReference>
<dbReference type="InterPro" id="IPR001123">
    <property type="entry name" value="LeuE-type"/>
</dbReference>
<evidence type="ECO:0000256" key="6">
    <source>
        <dbReference type="SAM" id="Phobius"/>
    </source>
</evidence>
<feature type="transmembrane region" description="Helical" evidence="6">
    <location>
        <begin position="50"/>
        <end position="68"/>
    </location>
</feature>
<dbReference type="GO" id="GO:0015171">
    <property type="term" value="F:amino acid transmembrane transporter activity"/>
    <property type="evidence" value="ECO:0007669"/>
    <property type="project" value="TreeGrafter"/>
</dbReference>
<keyword evidence="12" id="KW-1185">Reference proteome</keyword>
<dbReference type="Pfam" id="PF01810">
    <property type="entry name" value="LysE"/>
    <property type="match status" value="1"/>
</dbReference>
<dbReference type="Proteomes" id="UP000218281">
    <property type="component" value="Unassembled WGS sequence"/>
</dbReference>
<organism evidence="7 10">
    <name type="scientific">Corynebacterium hadale</name>
    <dbReference type="NCBI Taxonomy" id="2026255"/>
    <lineage>
        <taxon>Bacteria</taxon>
        <taxon>Bacillati</taxon>
        <taxon>Actinomycetota</taxon>
        <taxon>Actinomycetes</taxon>
        <taxon>Mycobacteriales</taxon>
        <taxon>Corynebacteriaceae</taxon>
        <taxon>Corynebacterium</taxon>
    </lineage>
</organism>
<dbReference type="EMBL" id="NQMQ01000002">
    <property type="protein sequence ID" value="PAJ70996.1"/>
    <property type="molecule type" value="Genomic_DNA"/>
</dbReference>
<gene>
    <name evidence="7" type="ORF">CIG21_02130</name>
    <name evidence="9" type="ORF">CKJ80_05700</name>
    <name evidence="8" type="ORF">CKJ81_04865</name>
</gene>
<evidence type="ECO:0000313" key="9">
    <source>
        <dbReference type="EMBL" id="PAT10550.1"/>
    </source>
</evidence>
<feature type="transmembrane region" description="Helical" evidence="6">
    <location>
        <begin position="6"/>
        <end position="29"/>
    </location>
</feature>
<dbReference type="PANTHER" id="PTHR30086:SF17">
    <property type="entry name" value="LYSE FAMILY TRANSLOCATOR"/>
    <property type="match status" value="1"/>
</dbReference>
<dbReference type="GO" id="GO:0005886">
    <property type="term" value="C:plasma membrane"/>
    <property type="evidence" value="ECO:0007669"/>
    <property type="project" value="UniProtKB-SubCell"/>
</dbReference>
<reference evidence="11 12" key="1">
    <citation type="submission" date="2017-08" db="EMBL/GenBank/DDBJ databases">
        <title>Whole genome sequences of 6 clinical strains closest to Corynebacterium imitans.</title>
        <authorList>
            <person name="Bernier A.-M."/>
            <person name="Burdz T."/>
            <person name="Bernard K."/>
        </authorList>
    </citation>
    <scope>NUCLEOTIDE SEQUENCE [LARGE SCALE GENOMIC DNA]</scope>
    <source>
        <strain evidence="9 11">NML92-0415</strain>
        <strain evidence="8 12">NML93-0607</strain>
    </source>
</reference>
<dbReference type="RefSeq" id="WP_095275462.1">
    <property type="nucleotide sequence ID" value="NZ_CP047655.1"/>
</dbReference>
<name>A0A269PFV4_9CORY</name>
<evidence type="ECO:0000256" key="2">
    <source>
        <dbReference type="ARBA" id="ARBA00022475"/>
    </source>
</evidence>
<evidence type="ECO:0000256" key="4">
    <source>
        <dbReference type="ARBA" id="ARBA00022989"/>
    </source>
</evidence>
<feature type="transmembrane region" description="Helical" evidence="6">
    <location>
        <begin position="184"/>
        <end position="208"/>
    </location>
</feature>
<evidence type="ECO:0000313" key="7">
    <source>
        <dbReference type="EMBL" id="PAJ70996.1"/>
    </source>
</evidence>
<evidence type="ECO:0000313" key="12">
    <source>
        <dbReference type="Proteomes" id="UP000218281"/>
    </source>
</evidence>
<comment type="subcellular location">
    <subcellularLocation>
        <location evidence="1">Cell membrane</location>
        <topology evidence="1">Multi-pass membrane protein</topology>
    </subcellularLocation>
</comment>
<evidence type="ECO:0000313" key="10">
    <source>
        <dbReference type="Proteomes" id="UP000215771"/>
    </source>
</evidence>
<dbReference type="Proteomes" id="UP000218041">
    <property type="component" value="Unassembled WGS sequence"/>
</dbReference>
<feature type="transmembrane region" description="Helical" evidence="6">
    <location>
        <begin position="150"/>
        <end position="172"/>
    </location>
</feature>
<keyword evidence="4 6" id="KW-1133">Transmembrane helix</keyword>
<keyword evidence="3 6" id="KW-0812">Transmembrane</keyword>